<protein>
    <submittedName>
        <fullName evidence="1">Uncharacterized protein</fullName>
    </submittedName>
</protein>
<accession>G3H613</accession>
<dbReference type="InParanoid" id="G3H613"/>
<dbReference type="Proteomes" id="UP000001075">
    <property type="component" value="Unassembled WGS sequence"/>
</dbReference>
<organism evidence="1 2">
    <name type="scientific">Cricetulus griseus</name>
    <name type="common">Chinese hamster</name>
    <name type="synonym">Cricetulus barabensis griseus</name>
    <dbReference type="NCBI Taxonomy" id="10029"/>
    <lineage>
        <taxon>Eukaryota</taxon>
        <taxon>Metazoa</taxon>
        <taxon>Chordata</taxon>
        <taxon>Craniata</taxon>
        <taxon>Vertebrata</taxon>
        <taxon>Euteleostomi</taxon>
        <taxon>Mammalia</taxon>
        <taxon>Eutheria</taxon>
        <taxon>Euarchontoglires</taxon>
        <taxon>Glires</taxon>
        <taxon>Rodentia</taxon>
        <taxon>Myomorpha</taxon>
        <taxon>Muroidea</taxon>
        <taxon>Cricetidae</taxon>
        <taxon>Cricetinae</taxon>
        <taxon>Cricetulus</taxon>
    </lineage>
</organism>
<evidence type="ECO:0000313" key="2">
    <source>
        <dbReference type="Proteomes" id="UP000001075"/>
    </source>
</evidence>
<sequence>MYAAGWPKQLFLGEKIYLEPGQVECSLARQKSKWLFHFKYLPPVSQQHALVTLHMKAS</sequence>
<reference evidence="2" key="1">
    <citation type="journal article" date="2011" name="Nat. Biotechnol.">
        <title>The genomic sequence of the Chinese hamster ovary (CHO)-K1 cell line.</title>
        <authorList>
            <person name="Xu X."/>
            <person name="Nagarajan H."/>
            <person name="Lewis N.E."/>
            <person name="Pan S."/>
            <person name="Cai Z."/>
            <person name="Liu X."/>
            <person name="Chen W."/>
            <person name="Xie M."/>
            <person name="Wang W."/>
            <person name="Hammond S."/>
            <person name="Andersen M.R."/>
            <person name="Neff N."/>
            <person name="Passarelli B."/>
            <person name="Koh W."/>
            <person name="Fan H.C."/>
            <person name="Wang J."/>
            <person name="Gui Y."/>
            <person name="Lee K.H."/>
            <person name="Betenbaugh M.J."/>
            <person name="Quake S.R."/>
            <person name="Famili I."/>
            <person name="Palsson B.O."/>
            <person name="Wang J."/>
        </authorList>
    </citation>
    <scope>NUCLEOTIDE SEQUENCE [LARGE SCALE GENOMIC DNA]</scope>
    <source>
        <strain evidence="2">CHO K1 cell line</strain>
    </source>
</reference>
<proteinExistence type="predicted"/>
<name>G3H613_CRIGR</name>
<gene>
    <name evidence="1" type="ORF">I79_005766</name>
</gene>
<evidence type="ECO:0000313" key="1">
    <source>
        <dbReference type="EMBL" id="EGV98439.1"/>
    </source>
</evidence>
<dbReference type="EMBL" id="JH000169">
    <property type="protein sequence ID" value="EGV98439.1"/>
    <property type="molecule type" value="Genomic_DNA"/>
</dbReference>
<dbReference type="AlphaFoldDB" id="G3H613"/>